<evidence type="ECO:0000313" key="2">
    <source>
        <dbReference type="EMBL" id="MFC0211587.1"/>
    </source>
</evidence>
<dbReference type="Gene3D" id="1.10.510.10">
    <property type="entry name" value="Transferase(Phosphotransferase) domain 1"/>
    <property type="match status" value="1"/>
</dbReference>
<dbReference type="EMBL" id="JBHLWN010000021">
    <property type="protein sequence ID" value="MFC0211587.1"/>
    <property type="molecule type" value="Genomic_DNA"/>
</dbReference>
<evidence type="ECO:0000313" key="3">
    <source>
        <dbReference type="Proteomes" id="UP001589776"/>
    </source>
</evidence>
<protein>
    <submittedName>
        <fullName evidence="2">Serine/threonine protein kinase</fullName>
    </submittedName>
</protein>
<gene>
    <name evidence="2" type="ORF">ACFFK0_03830</name>
</gene>
<comment type="caution">
    <text evidence="2">The sequence shown here is derived from an EMBL/GenBank/DDBJ whole genome shotgun (WGS) entry which is preliminary data.</text>
</comment>
<dbReference type="SUPFAM" id="SSF56112">
    <property type="entry name" value="Protein kinase-like (PK-like)"/>
    <property type="match status" value="1"/>
</dbReference>
<keyword evidence="2" id="KW-0723">Serine/threonine-protein kinase</keyword>
<dbReference type="PROSITE" id="PS50011">
    <property type="entry name" value="PROTEIN_KINASE_DOM"/>
    <property type="match status" value="1"/>
</dbReference>
<dbReference type="InterPro" id="IPR000719">
    <property type="entry name" value="Prot_kinase_dom"/>
</dbReference>
<proteinExistence type="predicted"/>
<name>A0ABV6DG16_9BACL</name>
<keyword evidence="3" id="KW-1185">Reference proteome</keyword>
<dbReference type="GO" id="GO:0004674">
    <property type="term" value="F:protein serine/threonine kinase activity"/>
    <property type="evidence" value="ECO:0007669"/>
    <property type="project" value="UniProtKB-KW"/>
</dbReference>
<dbReference type="Proteomes" id="UP001589776">
    <property type="component" value="Unassembled WGS sequence"/>
</dbReference>
<dbReference type="PANTHER" id="PTHR24347">
    <property type="entry name" value="SERINE/THREONINE-PROTEIN KINASE"/>
    <property type="match status" value="1"/>
</dbReference>
<dbReference type="Pfam" id="PF00069">
    <property type="entry name" value="Pkinase"/>
    <property type="match status" value="1"/>
</dbReference>
<organism evidence="2 3">
    <name type="scientific">Paenibacillus chartarius</name>
    <dbReference type="NCBI Taxonomy" id="747481"/>
    <lineage>
        <taxon>Bacteria</taxon>
        <taxon>Bacillati</taxon>
        <taxon>Bacillota</taxon>
        <taxon>Bacilli</taxon>
        <taxon>Bacillales</taxon>
        <taxon>Paenibacillaceae</taxon>
        <taxon>Paenibacillus</taxon>
    </lineage>
</organism>
<feature type="domain" description="Protein kinase" evidence="1">
    <location>
        <begin position="28"/>
        <end position="274"/>
    </location>
</feature>
<accession>A0ABV6DG16</accession>
<sequence length="274" mass="31220">MLSYWRRFIQTWIDYPLRPGTLLASRRYRIERMLGAGSYGLSYLCTDVRQGGPVVVKQAKPSKGRLGKQLLKREAELMGMLEHPAIPKLYGTFSQRKHDFLVMEYVEGDTVEQLVFDRGAAFSELDSLRIVRRLTDVVLYIHERGIVHLDLRIPNIIWRGEELKVIDFGLARRIGDRSGLAGGGMDEEMLRRRSPEPRSDLYALGHVLLYILYTSYPEPSADGQTTADDAGWEEELTLAPATRRLLRKLLQIEAPYGDGLSLASDLERAIQELE</sequence>
<keyword evidence="2" id="KW-0418">Kinase</keyword>
<evidence type="ECO:0000259" key="1">
    <source>
        <dbReference type="PROSITE" id="PS50011"/>
    </source>
</evidence>
<dbReference type="InterPro" id="IPR011009">
    <property type="entry name" value="Kinase-like_dom_sf"/>
</dbReference>
<reference evidence="2 3" key="1">
    <citation type="submission" date="2024-09" db="EMBL/GenBank/DDBJ databases">
        <authorList>
            <person name="Sun Q."/>
            <person name="Mori K."/>
        </authorList>
    </citation>
    <scope>NUCLEOTIDE SEQUENCE [LARGE SCALE GENOMIC DNA]</scope>
    <source>
        <strain evidence="2 3">CCM 7759</strain>
    </source>
</reference>
<keyword evidence="2" id="KW-0808">Transferase</keyword>
<dbReference type="RefSeq" id="WP_377468571.1">
    <property type="nucleotide sequence ID" value="NZ_JBHLWN010000021.1"/>
</dbReference>